<comment type="caution">
    <text evidence="2">The sequence shown here is derived from an EMBL/GenBank/DDBJ whole genome shotgun (WGS) entry which is preliminary data.</text>
</comment>
<dbReference type="Gene3D" id="3.40.30.10">
    <property type="entry name" value="Glutaredoxin"/>
    <property type="match status" value="1"/>
</dbReference>
<evidence type="ECO:0000313" key="2">
    <source>
        <dbReference type="EMBL" id="TDM17362.1"/>
    </source>
</evidence>
<dbReference type="InterPro" id="IPR013740">
    <property type="entry name" value="Redoxin"/>
</dbReference>
<sequence length="183" mass="21173">MRCSMKRLITILLAAIFVALATYSIYTVIQFNKSNEEPDNIVTHNHPLNERQIGDVAVTSLHGQKKEIASILKHDITIINIWASWCDPCKKEMPELVTYGKEKPNHVGLIGFNVQDNPEKRDAFIDKYEPTYPMYTLDEATMKRYKIYNIPTTIFVDKQGKVLKTYVGELDQQKLEKIIRQIQ</sequence>
<feature type="domain" description="Thioredoxin" evidence="1">
    <location>
        <begin position="47"/>
        <end position="183"/>
    </location>
</feature>
<dbReference type="SUPFAM" id="SSF52833">
    <property type="entry name" value="Thioredoxin-like"/>
    <property type="match status" value="1"/>
</dbReference>
<name>A0A4R6C5Y7_9STAP</name>
<dbReference type="GO" id="GO:0016491">
    <property type="term" value="F:oxidoreductase activity"/>
    <property type="evidence" value="ECO:0007669"/>
    <property type="project" value="InterPro"/>
</dbReference>
<reference evidence="2 3" key="1">
    <citation type="submission" date="2019-01" db="EMBL/GenBank/DDBJ databases">
        <title>Draft genome sequences of Macrococcus caseolyticus, Macrococcus canis, Macrococcus bohemicus and Macrococcus goetzii.</title>
        <authorList>
            <person name="Mazhar S."/>
            <person name="Altermann E."/>
            <person name="Hill C."/>
            <person name="Mcauliffe O."/>
        </authorList>
    </citation>
    <scope>NUCLEOTIDE SEQUENCE [LARGE SCALE GENOMIC DNA]</scope>
    <source>
        <strain evidence="2 3">DPC7162</strain>
    </source>
</reference>
<dbReference type="PROSITE" id="PS51352">
    <property type="entry name" value="THIOREDOXIN_2"/>
    <property type="match status" value="1"/>
</dbReference>
<proteinExistence type="predicted"/>
<evidence type="ECO:0000313" key="3">
    <source>
        <dbReference type="Proteomes" id="UP000294865"/>
    </source>
</evidence>
<dbReference type="PANTHER" id="PTHR42852:SF13">
    <property type="entry name" value="PROTEIN DIPZ"/>
    <property type="match status" value="1"/>
</dbReference>
<dbReference type="PANTHER" id="PTHR42852">
    <property type="entry name" value="THIOL:DISULFIDE INTERCHANGE PROTEIN DSBE"/>
    <property type="match status" value="1"/>
</dbReference>
<dbReference type="Pfam" id="PF08534">
    <property type="entry name" value="Redoxin"/>
    <property type="match status" value="1"/>
</dbReference>
<protein>
    <submittedName>
        <fullName evidence="2">TlpA family protein disulfide reductase</fullName>
    </submittedName>
</protein>
<dbReference type="Proteomes" id="UP000294865">
    <property type="component" value="Unassembled WGS sequence"/>
</dbReference>
<dbReference type="CDD" id="cd02966">
    <property type="entry name" value="TlpA_like_family"/>
    <property type="match status" value="1"/>
</dbReference>
<dbReference type="InterPro" id="IPR036249">
    <property type="entry name" value="Thioredoxin-like_sf"/>
</dbReference>
<evidence type="ECO:0000259" key="1">
    <source>
        <dbReference type="PROSITE" id="PS51352"/>
    </source>
</evidence>
<dbReference type="AlphaFoldDB" id="A0A4R6C5Y7"/>
<organism evidence="2 3">
    <name type="scientific">Macrococcoides canis</name>
    <dbReference type="NCBI Taxonomy" id="1855823"/>
    <lineage>
        <taxon>Bacteria</taxon>
        <taxon>Bacillati</taxon>
        <taxon>Bacillota</taxon>
        <taxon>Bacilli</taxon>
        <taxon>Bacillales</taxon>
        <taxon>Staphylococcaceae</taxon>
        <taxon>Macrococcoides</taxon>
    </lineage>
</organism>
<accession>A0A4R6C5Y7</accession>
<dbReference type="InterPro" id="IPR050553">
    <property type="entry name" value="Thioredoxin_ResA/DsbE_sf"/>
</dbReference>
<gene>
    <name evidence="2" type="ORF">ETI04_05545</name>
</gene>
<dbReference type="InterPro" id="IPR013766">
    <property type="entry name" value="Thioredoxin_domain"/>
</dbReference>
<dbReference type="EMBL" id="SDQG01000002">
    <property type="protein sequence ID" value="TDM17362.1"/>
    <property type="molecule type" value="Genomic_DNA"/>
</dbReference>